<comment type="caution">
    <text evidence="1">The sequence shown here is derived from an EMBL/GenBank/DDBJ whole genome shotgun (WGS) entry which is preliminary data.</text>
</comment>
<protein>
    <submittedName>
        <fullName evidence="1">Uncharacterized protein</fullName>
    </submittedName>
</protein>
<organism evidence="1 2">
    <name type="scientific">Alishewanella maricola</name>
    <dbReference type="NCBI Taxonomy" id="2795740"/>
    <lineage>
        <taxon>Bacteria</taxon>
        <taxon>Pseudomonadati</taxon>
        <taxon>Pseudomonadota</taxon>
        <taxon>Gammaproteobacteria</taxon>
        <taxon>Alteromonadales</taxon>
        <taxon>Alteromonadaceae</taxon>
        <taxon>Alishewanella</taxon>
    </lineage>
</organism>
<name>A0ABS8C4B2_9ALTE</name>
<keyword evidence="2" id="KW-1185">Reference proteome</keyword>
<reference evidence="1 2" key="1">
    <citation type="submission" date="2021-10" db="EMBL/GenBank/DDBJ databases">
        <title>Alishewanella koreense sp. nov. isolated from seawater of southwestern coast in South Korea and the proposal for the reclassification of Rheinheimera perlucida and Rheinheimera tuosuensis as Arsukibacterium perlucida and Arsukibacterium tuosuensis.</title>
        <authorList>
            <person name="Kim K.H."/>
            <person name="Ruan W."/>
            <person name="Kim K.R."/>
            <person name="Baek J.H."/>
            <person name="Jeon C.O."/>
        </authorList>
    </citation>
    <scope>NUCLEOTIDE SEQUENCE [LARGE SCALE GENOMIC DNA]</scope>
    <source>
        <strain evidence="1 2">16-MA</strain>
    </source>
</reference>
<dbReference type="EMBL" id="JAEINI020000005">
    <property type="protein sequence ID" value="MCB5227162.1"/>
    <property type="molecule type" value="Genomic_DNA"/>
</dbReference>
<proteinExistence type="predicted"/>
<dbReference type="RefSeq" id="WP_226751221.1">
    <property type="nucleotide sequence ID" value="NZ_JAEINI020000005.1"/>
</dbReference>
<sequence>MPKLILTKLSQFLKKSRLAGFFVFLCLLGCQPSSSTTEQKLLAKAQTDAVAARTVAQQRLASNELEASLQWWRHAAKLGASDAFLHAIQLQQRLEGPLATAHWLQQQLVEQPQLTADLPNSILSELGLWPESSGNMSVAWQSPTGCRLTLQPVVTQAEGERSWHSLQQAWQADPQLASLPVCFKPLLRITSTVLNCSEALASRIHCDYQALSDAVLAGDFQQLLVVAGRGIASYNNGIVQLPAQANLALLRHEFLHIAGFLDEYALSAISAREVCRAGRIAPNLLIGNSPELVTRYQQQYAINNLTDLTLTPVDTCRAVNMQAYRPIAALNPMRHLEAALPPLYWQLLQQQLAQSEQLMPVQYYFAFLARQQQAWQHWQRYMQAAAAFGYPAAIAALQVEG</sequence>
<accession>A0ABS8C4B2</accession>
<gene>
    <name evidence="1" type="ORF">JAO78_010100</name>
</gene>
<evidence type="ECO:0000313" key="1">
    <source>
        <dbReference type="EMBL" id="MCB5227162.1"/>
    </source>
</evidence>
<dbReference type="Proteomes" id="UP000633814">
    <property type="component" value="Unassembled WGS sequence"/>
</dbReference>
<evidence type="ECO:0000313" key="2">
    <source>
        <dbReference type="Proteomes" id="UP000633814"/>
    </source>
</evidence>